<dbReference type="Pfam" id="PF00929">
    <property type="entry name" value="RNase_T"/>
    <property type="match status" value="1"/>
</dbReference>
<evidence type="ECO:0000256" key="1">
    <source>
        <dbReference type="ARBA" id="ARBA00022722"/>
    </source>
</evidence>
<protein>
    <recommendedName>
        <fullName evidence="3">Exonuclease domain-containing protein</fullName>
    </recommendedName>
</protein>
<dbReference type="OrthoDB" id="5705783at2"/>
<feature type="domain" description="Exonuclease" evidence="3">
    <location>
        <begin position="14"/>
        <end position="160"/>
    </location>
</feature>
<dbReference type="EMBL" id="RZHD01000010">
    <property type="protein sequence ID" value="RUR43613.1"/>
    <property type="molecule type" value="Genomic_DNA"/>
</dbReference>
<dbReference type="AlphaFoldDB" id="A0A433L8J5"/>
<accession>A0A433L8J5</accession>
<dbReference type="InterPro" id="IPR013520">
    <property type="entry name" value="Ribonucl_H"/>
</dbReference>
<dbReference type="RefSeq" id="WP_126982095.1">
    <property type="nucleotide sequence ID" value="NZ_RZHD01000010.1"/>
</dbReference>
<evidence type="ECO:0000259" key="3">
    <source>
        <dbReference type="Pfam" id="PF00929"/>
    </source>
</evidence>
<dbReference type="GO" id="GO:0006259">
    <property type="term" value="P:DNA metabolic process"/>
    <property type="evidence" value="ECO:0007669"/>
    <property type="project" value="UniProtKB-ARBA"/>
</dbReference>
<evidence type="ECO:0000313" key="4">
    <source>
        <dbReference type="EMBL" id="RUR43613.1"/>
    </source>
</evidence>
<dbReference type="SUPFAM" id="SSF53098">
    <property type="entry name" value="Ribonuclease H-like"/>
    <property type="match status" value="1"/>
</dbReference>
<dbReference type="InterPro" id="IPR012337">
    <property type="entry name" value="RNaseH-like_sf"/>
</dbReference>
<proteinExistence type="predicted"/>
<dbReference type="GO" id="GO:0003676">
    <property type="term" value="F:nucleic acid binding"/>
    <property type="evidence" value="ECO:0007669"/>
    <property type="project" value="InterPro"/>
</dbReference>
<name>A0A433L8J5_9GAMM</name>
<dbReference type="GO" id="GO:0004527">
    <property type="term" value="F:exonuclease activity"/>
    <property type="evidence" value="ECO:0007669"/>
    <property type="project" value="UniProtKB-KW"/>
</dbReference>
<dbReference type="Proteomes" id="UP000286912">
    <property type="component" value="Unassembled WGS sequence"/>
</dbReference>
<reference evidence="4 5" key="1">
    <citation type="submission" date="2018-12" db="EMBL/GenBank/DDBJ databases">
        <title>three novel Halomonas strain isolated from plants.</title>
        <authorList>
            <person name="Sun C."/>
        </authorList>
    </citation>
    <scope>NUCLEOTIDE SEQUENCE [LARGE SCALE GENOMIC DNA]</scope>
    <source>
        <strain evidence="4 5">RC</strain>
    </source>
</reference>
<evidence type="ECO:0000313" key="5">
    <source>
        <dbReference type="Proteomes" id="UP000286912"/>
    </source>
</evidence>
<evidence type="ECO:0000256" key="2">
    <source>
        <dbReference type="ARBA" id="ARBA00022839"/>
    </source>
</evidence>
<keyword evidence="2" id="KW-0378">Hydrolase</keyword>
<gene>
    <name evidence="4" type="ORF">ELY37_18215</name>
</gene>
<keyword evidence="5" id="KW-1185">Reference proteome</keyword>
<sequence>MDILATSDFPLITFIDIEASGLDQPDSYPIEVGWADTLGNSDGFLICPLEDWTHWSPTAESIHGIKRKELFEKGLPVDEAAERLNDMLGCEVVFCDGLDSDQFWLNRLYEAASVAPSFELADFHQLHKLLSKRHMLSLQHALKSQPIPHRAQADAERYANAVLASYPKEDPR</sequence>
<comment type="caution">
    <text evidence="4">The sequence shown here is derived from an EMBL/GenBank/DDBJ whole genome shotgun (WGS) entry which is preliminary data.</text>
</comment>
<keyword evidence="2" id="KW-0269">Exonuclease</keyword>
<organism evidence="4 5">
    <name type="scientific">Vreelandella populi</name>
    <dbReference type="NCBI Taxonomy" id="2498858"/>
    <lineage>
        <taxon>Bacteria</taxon>
        <taxon>Pseudomonadati</taxon>
        <taxon>Pseudomonadota</taxon>
        <taxon>Gammaproteobacteria</taxon>
        <taxon>Oceanospirillales</taxon>
        <taxon>Halomonadaceae</taxon>
        <taxon>Vreelandella</taxon>
    </lineage>
</organism>
<dbReference type="InterPro" id="IPR036397">
    <property type="entry name" value="RNaseH_sf"/>
</dbReference>
<keyword evidence="1" id="KW-0540">Nuclease</keyword>
<dbReference type="Gene3D" id="3.30.420.10">
    <property type="entry name" value="Ribonuclease H-like superfamily/Ribonuclease H"/>
    <property type="match status" value="1"/>
</dbReference>